<dbReference type="OrthoDB" id="2491264at2"/>
<evidence type="ECO:0000256" key="2">
    <source>
        <dbReference type="SAM" id="SignalP"/>
    </source>
</evidence>
<dbReference type="RefSeq" id="WP_151147174.1">
    <property type="nucleotide sequence ID" value="NZ_WAGX01000007.1"/>
</dbReference>
<evidence type="ECO:0000313" key="3">
    <source>
        <dbReference type="EMBL" id="KAB1435725.1"/>
    </source>
</evidence>
<protein>
    <submittedName>
        <fullName evidence="3">Extracellular solute-binding protein</fullName>
    </submittedName>
</protein>
<dbReference type="Proteomes" id="UP000461768">
    <property type="component" value="Unassembled WGS sequence"/>
</dbReference>
<dbReference type="AlphaFoldDB" id="A0A7V7QI29"/>
<dbReference type="Pfam" id="PF01547">
    <property type="entry name" value="SBP_bac_1"/>
    <property type="match status" value="1"/>
</dbReference>
<reference evidence="3 4" key="2">
    <citation type="submission" date="2020-02" db="EMBL/GenBank/DDBJ databases">
        <title>Candidatus Galacturonibacter soehngenii shows hetero-acetogenic catabolism of galacturonic acid but lacks a canonical carbon monoxide dehydrogenase/acetyl-CoA synthase complex.</title>
        <authorList>
            <person name="Diender M."/>
            <person name="Stouten G.R."/>
            <person name="Petersen J.F."/>
            <person name="Nielsen P.H."/>
            <person name="Dueholm M.S."/>
            <person name="Pronk J.T."/>
            <person name="Van Loosdrecht M.C.M."/>
        </authorList>
    </citation>
    <scope>NUCLEOTIDE SEQUENCE [LARGE SCALE GENOMIC DNA]</scope>
    <source>
        <strain evidence="3">GalUA</strain>
    </source>
</reference>
<reference evidence="3 4" key="1">
    <citation type="submission" date="2019-09" db="EMBL/GenBank/DDBJ databases">
        <authorList>
            <person name="Valk L.C."/>
        </authorList>
    </citation>
    <scope>NUCLEOTIDE SEQUENCE [LARGE SCALE GENOMIC DNA]</scope>
    <source>
        <strain evidence="3">GalUA</strain>
    </source>
</reference>
<feature type="region of interest" description="Disordered" evidence="1">
    <location>
        <begin position="32"/>
        <end position="51"/>
    </location>
</feature>
<feature type="signal peptide" evidence="2">
    <location>
        <begin position="1"/>
        <end position="27"/>
    </location>
</feature>
<evidence type="ECO:0000313" key="4">
    <source>
        <dbReference type="Proteomes" id="UP000461768"/>
    </source>
</evidence>
<comment type="caution">
    <text evidence="3">The sequence shown here is derived from an EMBL/GenBank/DDBJ whole genome shotgun (WGS) entry which is preliminary data.</text>
</comment>
<feature type="compositionally biased region" description="Low complexity" evidence="1">
    <location>
        <begin position="38"/>
        <end position="49"/>
    </location>
</feature>
<dbReference type="SUPFAM" id="SSF53850">
    <property type="entry name" value="Periplasmic binding protein-like II"/>
    <property type="match status" value="1"/>
</dbReference>
<gene>
    <name evidence="3" type="ORF">F7O84_15185</name>
</gene>
<accession>A0A7V7QI29</accession>
<keyword evidence="4" id="KW-1185">Reference proteome</keyword>
<evidence type="ECO:0000256" key="1">
    <source>
        <dbReference type="SAM" id="MobiDB-lite"/>
    </source>
</evidence>
<name>A0A7V7QI29_9FIRM</name>
<dbReference type="Gene3D" id="3.40.190.10">
    <property type="entry name" value="Periplasmic binding protein-like II"/>
    <property type="match status" value="2"/>
</dbReference>
<dbReference type="EMBL" id="WAGX01000007">
    <property type="protein sequence ID" value="KAB1435725.1"/>
    <property type="molecule type" value="Genomic_DNA"/>
</dbReference>
<proteinExistence type="predicted"/>
<dbReference type="PANTHER" id="PTHR43649">
    <property type="entry name" value="ARABINOSE-BINDING PROTEIN-RELATED"/>
    <property type="match status" value="1"/>
</dbReference>
<dbReference type="InterPro" id="IPR050490">
    <property type="entry name" value="Bact_solute-bd_prot1"/>
</dbReference>
<dbReference type="PROSITE" id="PS51257">
    <property type="entry name" value="PROKAR_LIPOPROTEIN"/>
    <property type="match status" value="1"/>
</dbReference>
<dbReference type="InterPro" id="IPR006059">
    <property type="entry name" value="SBP"/>
</dbReference>
<feature type="chain" id="PRO_5039081152" evidence="2">
    <location>
        <begin position="28"/>
        <end position="557"/>
    </location>
</feature>
<sequence length="557" mass="61789">MKKRSSILGKRVLTLMMTGIMCTSLLAGCGSENKKSSTESNTTSDVAATDETKKEEEIEVVKATYPLRTDDTTLTVYLRDSSSGVVGNWGDIEAFKMAMEKLGVTLKFIHPAVGSEADQFNLMIASNEYPDIILWDYSTTPMGMEQLVNEGVLIDMDQYIRQYAPNYLNVLKGNEEYAKEATSDSGHYLGMYSFASSYPVSGGPTLRGDLLKKNNLEVPVTVDDWTNVMTKLKESGDTKYPLTSGKGRDGSVLFDLILPAYKTSNGFCLDETGNVVYGPSTENFKEYLTKLNEWYNAELIDPEFMSNDGKSMNAKLADGTCVAGSLQLNYHIANITNTARQTNPEFEFEGTTWPTLNKGDKPSFPIGNGTYYSGLQATVTSACKDPVLATQVLDYFYSEEGNDLVCWGIEGKSYTKAADGTKTYTDGIMKNADGKTPQEAILQYAIPTYAFSNIILLDSYLPMVTSLPEQNVARERWLDADTGVNMPRVTVAPEVQNEFNTIMNQINTYQQEMYIGFITGQANLNSDWETYVDTLKGMGIDTATQYKQEAYILYQSR</sequence>
<keyword evidence="2" id="KW-0732">Signal</keyword>
<organism evidence="3 4">
    <name type="scientific">Candidatus Galacturonatibacter soehngenii</name>
    <dbReference type="NCBI Taxonomy" id="2307010"/>
    <lineage>
        <taxon>Bacteria</taxon>
        <taxon>Bacillati</taxon>
        <taxon>Bacillota</taxon>
        <taxon>Clostridia</taxon>
        <taxon>Lachnospirales</taxon>
        <taxon>Lachnospiraceae</taxon>
        <taxon>Candidatus Galacturonatibacter</taxon>
    </lineage>
</organism>